<organism evidence="1 2">
    <name type="scientific">Peribacillus simplex</name>
    <dbReference type="NCBI Taxonomy" id="1478"/>
    <lineage>
        <taxon>Bacteria</taxon>
        <taxon>Bacillati</taxon>
        <taxon>Bacillota</taxon>
        <taxon>Bacilli</taxon>
        <taxon>Bacillales</taxon>
        <taxon>Bacillaceae</taxon>
        <taxon>Peribacillus</taxon>
    </lineage>
</organism>
<proteinExistence type="predicted"/>
<evidence type="ECO:0000313" key="2">
    <source>
        <dbReference type="Proteomes" id="UP001234602"/>
    </source>
</evidence>
<evidence type="ECO:0000313" key="1">
    <source>
        <dbReference type="EMBL" id="MDM5454970.1"/>
    </source>
</evidence>
<dbReference type="Proteomes" id="UP001234602">
    <property type="component" value="Unassembled WGS sequence"/>
</dbReference>
<gene>
    <name evidence="1" type="ORF">QUF89_22915</name>
</gene>
<accession>A0AAW7IHG3</accession>
<comment type="caution">
    <text evidence="1">The sequence shown here is derived from an EMBL/GenBank/DDBJ whole genome shotgun (WGS) entry which is preliminary data.</text>
</comment>
<dbReference type="AlphaFoldDB" id="A0AAW7IHG3"/>
<protein>
    <submittedName>
        <fullName evidence="1">Uncharacterized protein</fullName>
    </submittedName>
</protein>
<reference evidence="1" key="1">
    <citation type="submission" date="2023-06" db="EMBL/GenBank/DDBJ databases">
        <title>Comparative genomics of Bacillaceae isolates and their secondary metabolite potential.</title>
        <authorList>
            <person name="Song L."/>
            <person name="Nielsen L.J."/>
            <person name="Mohite O."/>
            <person name="Xu X."/>
            <person name="Weber T."/>
            <person name="Kovacs A.T."/>
        </authorList>
    </citation>
    <scope>NUCLEOTIDE SEQUENCE</scope>
    <source>
        <strain evidence="1">D8_B_37</strain>
    </source>
</reference>
<dbReference type="EMBL" id="JAUCEY010000008">
    <property type="protein sequence ID" value="MDM5454970.1"/>
    <property type="molecule type" value="Genomic_DNA"/>
</dbReference>
<name>A0AAW7IHG3_9BACI</name>
<dbReference type="RefSeq" id="WP_289320874.1">
    <property type="nucleotide sequence ID" value="NZ_JAUCEY010000008.1"/>
</dbReference>
<sequence length="70" mass="8132">MQSLLEKLPHTSPNKNDINMPLFLQEYDCKLILLLLVKRRYPGLILQYGVNFLIALPYGGPMTRFLNLLK</sequence>